<proteinExistence type="predicted"/>
<dbReference type="InterPro" id="IPR036597">
    <property type="entry name" value="Fido-like_dom_sf"/>
</dbReference>
<name>A0A9J6QYJ7_9FIRM</name>
<dbReference type="Proteomes" id="UP001065549">
    <property type="component" value="Unassembled WGS sequence"/>
</dbReference>
<dbReference type="RefSeq" id="WP_148396712.1">
    <property type="nucleotide sequence ID" value="NZ_JAJAGH010000003.1"/>
</dbReference>
<protein>
    <submittedName>
        <fullName evidence="2">Fic family protein</fullName>
    </submittedName>
</protein>
<feature type="domain" description="Fido" evidence="1">
    <location>
        <begin position="91"/>
        <end position="226"/>
    </location>
</feature>
<reference evidence="2" key="1">
    <citation type="submission" date="2022-09" db="EMBL/GenBank/DDBJ databases">
        <title>Culturomic study of gut microbiota in children with autism spectrum disorder.</title>
        <authorList>
            <person name="Efimov B.A."/>
            <person name="Chaplin A.V."/>
            <person name="Sokolova S.R."/>
            <person name="Pikina A.P."/>
            <person name="Korzhanova M."/>
            <person name="Belova V."/>
            <person name="Korostin D."/>
        </authorList>
    </citation>
    <scope>NUCLEOTIDE SEQUENCE</scope>
    <source>
        <strain evidence="2">ASD5510</strain>
    </source>
</reference>
<accession>A0A9J6QYJ7</accession>
<keyword evidence="3" id="KW-1185">Reference proteome</keyword>
<dbReference type="InterPro" id="IPR003812">
    <property type="entry name" value="Fido"/>
</dbReference>
<organism evidence="2 3">
    <name type="scientific">Hominibacterium faecale</name>
    <dbReference type="NCBI Taxonomy" id="2839743"/>
    <lineage>
        <taxon>Bacteria</taxon>
        <taxon>Bacillati</taxon>
        <taxon>Bacillota</taxon>
        <taxon>Clostridia</taxon>
        <taxon>Peptostreptococcales</taxon>
        <taxon>Anaerovoracaceae</taxon>
        <taxon>Hominibacterium</taxon>
    </lineage>
</organism>
<dbReference type="PROSITE" id="PS51459">
    <property type="entry name" value="FIDO"/>
    <property type="match status" value="1"/>
</dbReference>
<dbReference type="EMBL" id="JAOSHN010000011">
    <property type="protein sequence ID" value="MCU7380559.1"/>
    <property type="molecule type" value="Genomic_DNA"/>
</dbReference>
<dbReference type="SUPFAM" id="SSF140931">
    <property type="entry name" value="Fic-like"/>
    <property type="match status" value="1"/>
</dbReference>
<dbReference type="Pfam" id="PF02661">
    <property type="entry name" value="Fic"/>
    <property type="match status" value="1"/>
</dbReference>
<comment type="caution">
    <text evidence="2">The sequence shown here is derived from an EMBL/GenBank/DDBJ whole genome shotgun (WGS) entry which is preliminary data.</text>
</comment>
<sequence>MYQQLLKQKIDLSLRRPFKNETNLKIKRLNELDYIYGGLALDGTDLTRQEAEGMMEGVIPKTASLKECVYIKNYMNVLELIRNSLALKNSLDKRLLLKLHSTLTGSSAGFRKSTPTVVDFKHVPPHHSEVEERINKLFQAAYKTGANEIRSAARIHCGIMEIYPFERYSEAMARMAMNYYLEERGFYPVALGYNRREYIKTVTECLKDKDITIFFWGLERAEFNKQELIRQIVEEGEDEDA</sequence>
<evidence type="ECO:0000313" key="3">
    <source>
        <dbReference type="Proteomes" id="UP001065549"/>
    </source>
</evidence>
<dbReference type="AlphaFoldDB" id="A0A9J6QYJ7"/>
<dbReference type="Gene3D" id="1.10.3290.10">
    <property type="entry name" value="Fido-like domain"/>
    <property type="match status" value="1"/>
</dbReference>
<evidence type="ECO:0000313" key="2">
    <source>
        <dbReference type="EMBL" id="MCU7380559.1"/>
    </source>
</evidence>
<gene>
    <name evidence="2" type="ORF">OBO34_19800</name>
</gene>
<evidence type="ECO:0000259" key="1">
    <source>
        <dbReference type="PROSITE" id="PS51459"/>
    </source>
</evidence>